<proteinExistence type="predicted"/>
<evidence type="ECO:0000313" key="1">
    <source>
        <dbReference type="EMBL" id="MBZ2166840.1"/>
    </source>
</evidence>
<dbReference type="Proteomes" id="UP000825933">
    <property type="component" value="Unassembled WGS sequence"/>
</dbReference>
<evidence type="ECO:0000313" key="2">
    <source>
        <dbReference type="Proteomes" id="UP000825933"/>
    </source>
</evidence>
<gene>
    <name evidence="1" type="ORF">K8N75_12420</name>
</gene>
<name>A0A8T5V066_9EURY</name>
<dbReference type="AlphaFoldDB" id="A0A8T5V066"/>
<organism evidence="1 2">
    <name type="scientific">Methanobacterium spitsbergense</name>
    <dbReference type="NCBI Taxonomy" id="2874285"/>
    <lineage>
        <taxon>Archaea</taxon>
        <taxon>Methanobacteriati</taxon>
        <taxon>Methanobacteriota</taxon>
        <taxon>Methanomada group</taxon>
        <taxon>Methanobacteria</taxon>
        <taxon>Methanobacteriales</taxon>
        <taxon>Methanobacteriaceae</taxon>
        <taxon>Methanobacterium</taxon>
    </lineage>
</organism>
<reference evidence="2" key="1">
    <citation type="journal article" date="2022" name="Microbiol. Resour. Announc.">
        <title>Draft Genome Sequence of a Methanogenic Archaeon from West Spitsbergen Permafrost.</title>
        <authorList>
            <person name="Trubitsyn V."/>
            <person name="Rivkina E."/>
            <person name="Shcherbakova V."/>
        </authorList>
    </citation>
    <scope>NUCLEOTIDE SEQUENCE [LARGE SCALE GENOMIC DNA]</scope>
    <source>
        <strain evidence="2">VT</strain>
    </source>
</reference>
<sequence length="96" mass="11818">MNSKEYYSDLGNIFNLYTSEESYKKDIKELDEILNQDSVVPNHFLKLLIWISHNNKYIIEEFLDLKILNDLKKWLQDWYWCKKNEKINGRTWLKRT</sequence>
<comment type="caution">
    <text evidence="1">The sequence shown here is derived from an EMBL/GenBank/DDBJ whole genome shotgun (WGS) entry which is preliminary data.</text>
</comment>
<protein>
    <submittedName>
        <fullName evidence="1">Uncharacterized protein</fullName>
    </submittedName>
</protein>
<dbReference type="RefSeq" id="WP_223792385.1">
    <property type="nucleotide sequence ID" value="NZ_JAIOUQ010000016.1"/>
</dbReference>
<keyword evidence="2" id="KW-1185">Reference proteome</keyword>
<accession>A0A8T5V066</accession>
<dbReference type="EMBL" id="JAIOUQ010000016">
    <property type="protein sequence ID" value="MBZ2166840.1"/>
    <property type="molecule type" value="Genomic_DNA"/>
</dbReference>